<dbReference type="Proteomes" id="UP000184031">
    <property type="component" value="Unassembled WGS sequence"/>
</dbReference>
<gene>
    <name evidence="2" type="ORF">SAMN04487891_11339</name>
    <name evidence="3" type="ORF">SAMN05216293_1727</name>
</gene>
<name>A0A1M6UQL4_9FLAO</name>
<dbReference type="SUPFAM" id="SSF54593">
    <property type="entry name" value="Glyoxalase/Bleomycin resistance protein/Dihydroxybiphenyl dioxygenase"/>
    <property type="match status" value="1"/>
</dbReference>
<evidence type="ECO:0000313" key="5">
    <source>
        <dbReference type="Proteomes" id="UP000198940"/>
    </source>
</evidence>
<comment type="caution">
    <text evidence="3">The sequence shown here is derived from an EMBL/GenBank/DDBJ whole genome shotgun (WGS) entry which is preliminary data.</text>
</comment>
<proteinExistence type="predicted"/>
<evidence type="ECO:0000313" key="3">
    <source>
        <dbReference type="EMBL" id="SHK71461.1"/>
    </source>
</evidence>
<dbReference type="PANTHER" id="PTHR33990">
    <property type="entry name" value="PROTEIN YJDN-RELATED"/>
    <property type="match status" value="1"/>
</dbReference>
<dbReference type="Pfam" id="PF06983">
    <property type="entry name" value="3-dmu-9_3-mt"/>
    <property type="match status" value="1"/>
</dbReference>
<dbReference type="STRING" id="1055723.SAMN05216293_1727"/>
<dbReference type="InterPro" id="IPR028973">
    <property type="entry name" value="PhnB-like"/>
</dbReference>
<organism evidence="3 4">
    <name type="scientific">Flagellimonas taeanensis</name>
    <dbReference type="NCBI Taxonomy" id="1005926"/>
    <lineage>
        <taxon>Bacteria</taxon>
        <taxon>Pseudomonadati</taxon>
        <taxon>Bacteroidota</taxon>
        <taxon>Flavobacteriia</taxon>
        <taxon>Flavobacteriales</taxon>
        <taxon>Flavobacteriaceae</taxon>
        <taxon>Flagellimonas</taxon>
    </lineage>
</organism>
<dbReference type="OrthoDB" id="9795306at2"/>
<evidence type="ECO:0000313" key="2">
    <source>
        <dbReference type="EMBL" id="SFC53966.1"/>
    </source>
</evidence>
<reference evidence="3 4" key="1">
    <citation type="submission" date="2016-11" db="EMBL/GenBank/DDBJ databases">
        <authorList>
            <person name="Varghese N."/>
            <person name="Submissions S."/>
        </authorList>
    </citation>
    <scope>NUCLEOTIDE SEQUENCE [LARGE SCALE GENOMIC DNA]</scope>
    <source>
        <strain evidence="3 4">CGMCC 1.12174</strain>
        <strain evidence="2 5">DSM 26351</strain>
    </source>
</reference>
<dbReference type="Proteomes" id="UP000198940">
    <property type="component" value="Unassembled WGS sequence"/>
</dbReference>
<dbReference type="InterPro" id="IPR029068">
    <property type="entry name" value="Glyas_Bleomycin-R_OHBP_Dase"/>
</dbReference>
<dbReference type="AlphaFoldDB" id="A0A1M6UQL4"/>
<dbReference type="EMBL" id="FRAT01000004">
    <property type="protein sequence ID" value="SHK71461.1"/>
    <property type="molecule type" value="Genomic_DNA"/>
</dbReference>
<dbReference type="EMBL" id="FOKU01000013">
    <property type="protein sequence ID" value="SFC53966.1"/>
    <property type="molecule type" value="Genomic_DNA"/>
</dbReference>
<evidence type="ECO:0000259" key="1">
    <source>
        <dbReference type="Pfam" id="PF06983"/>
    </source>
</evidence>
<protein>
    <submittedName>
        <fullName evidence="3">PhnB protein</fullName>
    </submittedName>
</protein>
<evidence type="ECO:0000313" key="4">
    <source>
        <dbReference type="Proteomes" id="UP000184031"/>
    </source>
</evidence>
<dbReference type="RefSeq" id="WP_072879350.1">
    <property type="nucleotide sequence ID" value="NZ_FOKU01000013.1"/>
</dbReference>
<dbReference type="Gene3D" id="3.10.180.10">
    <property type="entry name" value="2,3-Dihydroxybiphenyl 1,2-Dioxygenase, domain 1"/>
    <property type="match status" value="1"/>
</dbReference>
<sequence>MSQIITYLTFNGNCREAMEFYQECLGGELKLQTLEDTPRADVFPDQLKGFVVQAALEKDGMLLMGTDMVDRELVRGNSISILLGASSEEQLQEYYQKLKKGSVSAHPLGKTHWGNLFGSLVDKYGNEWLFHYHIK</sequence>
<accession>A0A1M6UQL4</accession>
<keyword evidence="5" id="KW-1185">Reference proteome</keyword>
<dbReference type="CDD" id="cd06588">
    <property type="entry name" value="PhnB_like"/>
    <property type="match status" value="1"/>
</dbReference>
<dbReference type="PANTHER" id="PTHR33990:SF1">
    <property type="entry name" value="PROTEIN YJDN"/>
    <property type="match status" value="1"/>
</dbReference>
<feature type="domain" description="PhnB-like" evidence="1">
    <location>
        <begin position="3"/>
        <end position="128"/>
    </location>
</feature>